<feature type="transmembrane region" description="Helical" evidence="6">
    <location>
        <begin position="258"/>
        <end position="280"/>
    </location>
</feature>
<dbReference type="Proteomes" id="UP000310639">
    <property type="component" value="Chromosome"/>
</dbReference>
<evidence type="ECO:0000259" key="7">
    <source>
        <dbReference type="Pfam" id="PF03772"/>
    </source>
</evidence>
<dbReference type="KEGG" id="nft:FBF37_03300"/>
<name>A0A4P9A3S1_9BACT</name>
<keyword evidence="5 6" id="KW-0472">Membrane</keyword>
<feature type="transmembrane region" description="Helical" evidence="6">
    <location>
        <begin position="450"/>
        <end position="469"/>
    </location>
</feature>
<evidence type="ECO:0000256" key="5">
    <source>
        <dbReference type="ARBA" id="ARBA00023136"/>
    </source>
</evidence>
<feature type="transmembrane region" description="Helical" evidence="6">
    <location>
        <begin position="300"/>
        <end position="317"/>
    </location>
</feature>
<dbReference type="InterPro" id="IPR052159">
    <property type="entry name" value="Competence_DNA_uptake"/>
</dbReference>
<feature type="transmembrane region" description="Helical" evidence="6">
    <location>
        <begin position="329"/>
        <end position="349"/>
    </location>
</feature>
<dbReference type="PANTHER" id="PTHR30619">
    <property type="entry name" value="DNA INTERNALIZATION/COMPETENCE PROTEIN COMEC/REC2"/>
    <property type="match status" value="1"/>
</dbReference>
<proteinExistence type="predicted"/>
<feature type="transmembrane region" description="Helical" evidence="6">
    <location>
        <begin position="369"/>
        <end position="393"/>
    </location>
</feature>
<dbReference type="OrthoDB" id="9761531at2"/>
<keyword evidence="9" id="KW-1185">Reference proteome</keyword>
<sequence>MMIRSLTKKLHISWLVAAWCLGLTVGIIAVHHLPRSVEFNMLALFGGLVLFVPALVWRWRVLMIVAVISGGLVGLWRGEMGRTGLEVYDSLIGKSAVIQGRVLEDPDIDKKGQTVLRLSDLRINGKKLAGQLWVVTADKRPIKRSDIVQAQGKLTAGFGAFSASMYRAKIGSVERPIPGDVAVGARDWFAEQVRKHIPESESALGLGFLLGLRRAMPMELSDNLKIAGLTHIVVASGYNLTILVRLARRLFAKRSKYLAMLSAATMILGFMAVTGLSPSMSRAGLVAGLSLAAWYYGRTIHPLVLLPVSAAITLLVNPQFGWGDLGWQLSFASFTGVIILAPLLHNYFFGDKDPGAFRQILVETLSAQLATLPLLMMSFGVVSNVALIANMLILPFVPLAMLLTFASGVLAVVPMIGVAIALPTTWLLGYMIQAANWLASLEWAQMEVNITWWQCGLMYAAMIGAMWWMKKQTKLDLGRVNIVE</sequence>
<evidence type="ECO:0000313" key="8">
    <source>
        <dbReference type="EMBL" id="QCT42468.1"/>
    </source>
</evidence>
<dbReference type="GO" id="GO:0005886">
    <property type="term" value="C:plasma membrane"/>
    <property type="evidence" value="ECO:0007669"/>
    <property type="project" value="UniProtKB-SubCell"/>
</dbReference>
<feature type="transmembrane region" description="Helical" evidence="6">
    <location>
        <begin position="12"/>
        <end position="33"/>
    </location>
</feature>
<gene>
    <name evidence="8" type="ORF">FBF37_03300</name>
</gene>
<accession>A0A4P9A3S1</accession>
<feature type="transmembrane region" description="Helical" evidence="6">
    <location>
        <begin position="61"/>
        <end position="78"/>
    </location>
</feature>
<evidence type="ECO:0000256" key="3">
    <source>
        <dbReference type="ARBA" id="ARBA00022692"/>
    </source>
</evidence>
<dbReference type="RefSeq" id="WP_138079457.1">
    <property type="nucleotide sequence ID" value="NZ_CP040004.1"/>
</dbReference>
<dbReference type="EMBL" id="CP040004">
    <property type="protein sequence ID" value="QCT42468.1"/>
    <property type="molecule type" value="Genomic_DNA"/>
</dbReference>
<keyword evidence="2" id="KW-1003">Cell membrane</keyword>
<evidence type="ECO:0000256" key="4">
    <source>
        <dbReference type="ARBA" id="ARBA00022989"/>
    </source>
</evidence>
<keyword evidence="3 6" id="KW-0812">Transmembrane</keyword>
<keyword evidence="4 6" id="KW-1133">Transmembrane helix</keyword>
<evidence type="ECO:0000256" key="2">
    <source>
        <dbReference type="ARBA" id="ARBA00022475"/>
    </source>
</evidence>
<evidence type="ECO:0000313" key="9">
    <source>
        <dbReference type="Proteomes" id="UP000310639"/>
    </source>
</evidence>
<reference evidence="8 9" key="1">
    <citation type="submission" date="2019-04" db="EMBL/GenBank/DDBJ databases">
        <title>Saccharibacteria TM7 genomes.</title>
        <authorList>
            <person name="Bor B."/>
            <person name="He X."/>
            <person name="Chen T."/>
            <person name="Dewhirst F.E."/>
        </authorList>
    </citation>
    <scope>NUCLEOTIDE SEQUENCE [LARGE SCALE GENOMIC DNA]</scope>
    <source>
        <strain evidence="8 9">BB001</strain>
    </source>
</reference>
<dbReference type="InterPro" id="IPR004477">
    <property type="entry name" value="ComEC_N"/>
</dbReference>
<feature type="domain" description="ComEC/Rec2-related protein" evidence="7">
    <location>
        <begin position="209"/>
        <end position="470"/>
    </location>
</feature>
<evidence type="ECO:0000256" key="6">
    <source>
        <dbReference type="SAM" id="Phobius"/>
    </source>
</evidence>
<evidence type="ECO:0000256" key="1">
    <source>
        <dbReference type="ARBA" id="ARBA00004651"/>
    </source>
</evidence>
<organism evidence="8 9">
    <name type="scientific">Candidatus Nanosynbacter featherlites</name>
    <dbReference type="NCBI Taxonomy" id="2572088"/>
    <lineage>
        <taxon>Bacteria</taxon>
        <taxon>Candidatus Saccharimonadota</taxon>
        <taxon>Candidatus Saccharimonadia</taxon>
        <taxon>Candidatus Nanosynbacterales</taxon>
        <taxon>Candidatus Nanosynbacteraceae</taxon>
        <taxon>Candidatus Nanosynbacter</taxon>
    </lineage>
</organism>
<dbReference type="Pfam" id="PF03772">
    <property type="entry name" value="Competence"/>
    <property type="match status" value="1"/>
</dbReference>
<dbReference type="NCBIfam" id="TIGR00360">
    <property type="entry name" value="ComEC_N-term"/>
    <property type="match status" value="1"/>
</dbReference>
<dbReference type="PANTHER" id="PTHR30619:SF1">
    <property type="entry name" value="RECOMBINATION PROTEIN 2"/>
    <property type="match status" value="1"/>
</dbReference>
<comment type="subcellular location">
    <subcellularLocation>
        <location evidence="1">Cell membrane</location>
        <topology evidence="1">Multi-pass membrane protein</topology>
    </subcellularLocation>
</comment>
<feature type="transmembrane region" description="Helical" evidence="6">
    <location>
        <begin position="400"/>
        <end position="430"/>
    </location>
</feature>
<protein>
    <submittedName>
        <fullName evidence="8">ComEC family competence protein</fullName>
    </submittedName>
</protein>
<dbReference type="AlphaFoldDB" id="A0A4P9A3S1"/>